<dbReference type="Proteomes" id="UP001558713">
    <property type="component" value="Unassembled WGS sequence"/>
</dbReference>
<gene>
    <name evidence="2" type="ORF">V5N11_030797</name>
</gene>
<dbReference type="PANTHER" id="PTHR31111">
    <property type="entry name" value="BNAA05G37150D PROTEIN-RELATED"/>
    <property type="match status" value="1"/>
</dbReference>
<dbReference type="Pfam" id="PF08268">
    <property type="entry name" value="FBA_3"/>
    <property type="match status" value="1"/>
</dbReference>
<evidence type="ECO:0000313" key="2">
    <source>
        <dbReference type="EMBL" id="KAL1195530.1"/>
    </source>
</evidence>
<keyword evidence="3" id="KW-1185">Reference proteome</keyword>
<evidence type="ECO:0000259" key="1">
    <source>
        <dbReference type="Pfam" id="PF08268"/>
    </source>
</evidence>
<reference evidence="2 3" key="1">
    <citation type="submission" date="2024-04" db="EMBL/GenBank/DDBJ databases">
        <title>Genome assembly C_amara_ONT_v2.</title>
        <authorList>
            <person name="Yant L."/>
            <person name="Moore C."/>
            <person name="Slenker M."/>
        </authorList>
    </citation>
    <scope>NUCLEOTIDE SEQUENCE [LARGE SCALE GENOMIC DNA]</scope>
    <source>
        <tissue evidence="2">Leaf</tissue>
    </source>
</reference>
<dbReference type="NCBIfam" id="TIGR01640">
    <property type="entry name" value="F_box_assoc_1"/>
    <property type="match status" value="1"/>
</dbReference>
<dbReference type="InterPro" id="IPR017451">
    <property type="entry name" value="F-box-assoc_interact_dom"/>
</dbReference>
<dbReference type="InterPro" id="IPR013187">
    <property type="entry name" value="F-box-assoc_dom_typ3"/>
</dbReference>
<organism evidence="2 3">
    <name type="scientific">Cardamine amara subsp. amara</name>
    <dbReference type="NCBI Taxonomy" id="228776"/>
    <lineage>
        <taxon>Eukaryota</taxon>
        <taxon>Viridiplantae</taxon>
        <taxon>Streptophyta</taxon>
        <taxon>Embryophyta</taxon>
        <taxon>Tracheophyta</taxon>
        <taxon>Spermatophyta</taxon>
        <taxon>Magnoliopsida</taxon>
        <taxon>eudicotyledons</taxon>
        <taxon>Gunneridae</taxon>
        <taxon>Pentapetalae</taxon>
        <taxon>rosids</taxon>
        <taxon>malvids</taxon>
        <taxon>Brassicales</taxon>
        <taxon>Brassicaceae</taxon>
        <taxon>Cardamineae</taxon>
        <taxon>Cardamine</taxon>
    </lineage>
</organism>
<sequence>MFLLGYDPVEGKHKVLYLSTRDSEQPQVLTLGAQESWITIPKGRSPSHGASIGIDWGRIYPTRCVNDFIYYETYYGDGGGKSRLVSFDVRYEKFNSIKHLFITRVLIG</sequence>
<dbReference type="PANTHER" id="PTHR31111:SF74">
    <property type="entry name" value="F-BOX ASSOCIATED DOMAIN-CONTAINING PROTEIN"/>
    <property type="match status" value="1"/>
</dbReference>
<feature type="domain" description="F-box associated beta-propeller type 3" evidence="1">
    <location>
        <begin position="3"/>
        <end position="99"/>
    </location>
</feature>
<name>A0ABD0ZLL6_CARAN</name>
<accession>A0ABD0ZLL6</accession>
<protein>
    <submittedName>
        <fullName evidence="2">F-box protein</fullName>
    </submittedName>
</protein>
<proteinExistence type="predicted"/>
<comment type="caution">
    <text evidence="2">The sequence shown here is derived from an EMBL/GenBank/DDBJ whole genome shotgun (WGS) entry which is preliminary data.</text>
</comment>
<dbReference type="AlphaFoldDB" id="A0ABD0ZLL6"/>
<dbReference type="EMBL" id="JBANAX010000727">
    <property type="protein sequence ID" value="KAL1195530.1"/>
    <property type="molecule type" value="Genomic_DNA"/>
</dbReference>
<evidence type="ECO:0000313" key="3">
    <source>
        <dbReference type="Proteomes" id="UP001558713"/>
    </source>
</evidence>